<proteinExistence type="predicted"/>
<name>S0DFC3_9ZZZZ</name>
<gene>
    <name evidence="1" type="ORF">BN138_8</name>
</gene>
<reference evidence="1" key="1">
    <citation type="submission" date="2012-10" db="EMBL/GenBank/DDBJ databases">
        <authorList>
            <person name="Sandrine L."/>
        </authorList>
    </citation>
    <scope>NUCLEOTIDE SEQUENCE</scope>
</reference>
<dbReference type="SUPFAM" id="SSF53850">
    <property type="entry name" value="Periplasmic binding protein-like II"/>
    <property type="match status" value="1"/>
</dbReference>
<sequence>MKFGSKSSFELSKAFDIYMSEVGGDFKFAMQTVNETDYFLALRSKLLSGEKVDLFNFSSANELSALREHVRELNNYEWIGKAFEASLEAAIIDSRVQGVPYCMEATGFLCNQDMFDYAGIPILEADSIDKLNDAFSELNEKIISGEMAEKFPELTAVTEFPALDRSFLEKTFSDIALGATFRSVLEAAMAESLVVDEESPAEDILKLMLRFSPSGNSWTKSMSVTHSMQLERFAKMGVAVILSDTGAYRQMVGVNPQIKGRASLLPIPLPNFETPVIYLGAPFYWAVNASSSDKESEIAVNFLKWLYLSETGAEYFAEEMGEASPFLDASRDTGVLLHRQMRGYISADMFLPQVHGALPPRWGKDVFAVNVQDYITKREVTWQDVVKNCQEAWNP</sequence>
<organism evidence="1">
    <name type="scientific">termite gut metagenome</name>
    <dbReference type="NCBI Taxonomy" id="433724"/>
    <lineage>
        <taxon>unclassified sequences</taxon>
        <taxon>metagenomes</taxon>
        <taxon>organismal metagenomes</taxon>
    </lineage>
</organism>
<dbReference type="EMBL" id="HF548270">
    <property type="protein sequence ID" value="CCO20820.1"/>
    <property type="molecule type" value="Genomic_DNA"/>
</dbReference>
<dbReference type="AlphaFoldDB" id="S0DFC3"/>
<accession>S0DFC3</accession>
<reference evidence="1" key="2">
    <citation type="journal article" date="2013" name="Biotechnol. Biofuels">
        <title>Mining for hemicellulases in the fungus-growing termite Pseudacanthotermes militaris using functional metagenomics.</title>
        <authorList>
            <person name="Bastien G."/>
            <person name="Arnal G."/>
            <person name="Bozonnet S."/>
            <person name="Laguerre S."/>
            <person name="Ferreira F."/>
            <person name="Faure R."/>
            <person name="Henrissat B."/>
            <person name="Lefevre F."/>
            <person name="Robe P."/>
            <person name="Bouchez O."/>
            <person name="Noirot C."/>
            <person name="Dumon C."/>
            <person name="O'Donohue M."/>
        </authorList>
    </citation>
    <scope>NUCLEOTIDE SEQUENCE</scope>
</reference>
<evidence type="ECO:0000313" key="1">
    <source>
        <dbReference type="EMBL" id="CCO20820.1"/>
    </source>
</evidence>
<dbReference type="Gene3D" id="3.40.190.10">
    <property type="entry name" value="Periplasmic binding protein-like II"/>
    <property type="match status" value="2"/>
</dbReference>
<protein>
    <submittedName>
        <fullName evidence="1">Putative ATPbinding transport protein</fullName>
    </submittedName>
</protein>